<gene>
    <name evidence="1" type="ORF">CP980_14545</name>
</gene>
<reference evidence="1 2" key="1">
    <citation type="submission" date="2017-09" db="EMBL/GenBank/DDBJ databases">
        <authorList>
            <person name="Lee N."/>
            <person name="Cho B.-K."/>
        </authorList>
    </citation>
    <scope>NUCLEOTIDE SEQUENCE [LARGE SCALE GENOMIC DNA]</scope>
    <source>
        <strain evidence="1 2">ATCC 27476</strain>
    </source>
</reference>
<dbReference type="Proteomes" id="UP000325563">
    <property type="component" value="Chromosome"/>
</dbReference>
<accession>A0A5J6J5H1</accession>
<organism evidence="1 2">
    <name type="scientific">Streptomyces vinaceus</name>
    <dbReference type="NCBI Taxonomy" id="1960"/>
    <lineage>
        <taxon>Bacteria</taxon>
        <taxon>Bacillati</taxon>
        <taxon>Actinomycetota</taxon>
        <taxon>Actinomycetes</taxon>
        <taxon>Kitasatosporales</taxon>
        <taxon>Streptomycetaceae</taxon>
        <taxon>Streptomyces</taxon>
    </lineage>
</organism>
<dbReference type="AlphaFoldDB" id="A0A5J6J5H1"/>
<evidence type="ECO:0000313" key="2">
    <source>
        <dbReference type="Proteomes" id="UP000325563"/>
    </source>
</evidence>
<proteinExistence type="predicted"/>
<sequence length="163" mass="17174">MRRAGLVGCVVGVAALLGGCSGAGGGRDIRDAPSWEEGATVESVAQTLRVHVPPTATDARAAHQKGFQDDGLILAFVVPAGEVDGFLGQLRPERPLRLREQPWAAEGKPATPFARLGLPEPESLANVREGQVCAPCGDELEWLKVAVAPVDDRSSRVYLRGAD</sequence>
<dbReference type="EMBL" id="CP023692">
    <property type="protein sequence ID" value="QEV46159.1"/>
    <property type="molecule type" value="Genomic_DNA"/>
</dbReference>
<name>A0A5J6J5H1_STRVI</name>
<evidence type="ECO:0000313" key="1">
    <source>
        <dbReference type="EMBL" id="QEV46159.1"/>
    </source>
</evidence>
<keyword evidence="2" id="KW-1185">Reference proteome</keyword>
<evidence type="ECO:0008006" key="3">
    <source>
        <dbReference type="Google" id="ProtNLM"/>
    </source>
</evidence>
<dbReference type="KEGG" id="svn:CP980_14545"/>
<protein>
    <recommendedName>
        <fullName evidence="3">Lipoprotein</fullName>
    </recommendedName>
</protein>
<dbReference type="PROSITE" id="PS51257">
    <property type="entry name" value="PROKAR_LIPOPROTEIN"/>
    <property type="match status" value="1"/>
</dbReference>